<feature type="transmembrane region" description="Helical" evidence="1">
    <location>
        <begin position="118"/>
        <end position="138"/>
    </location>
</feature>
<feature type="transmembrane region" description="Helical" evidence="1">
    <location>
        <begin position="231"/>
        <end position="251"/>
    </location>
</feature>
<feature type="transmembrane region" description="Helical" evidence="1">
    <location>
        <begin position="158"/>
        <end position="177"/>
    </location>
</feature>
<keyword evidence="1" id="KW-1133">Transmembrane helix</keyword>
<reference evidence="2 3" key="1">
    <citation type="submission" date="2013-08" db="EMBL/GenBank/DDBJ databases">
        <title>The genome sequence of Knoellia subterranea.</title>
        <authorList>
            <person name="Zhu W."/>
            <person name="Wang G."/>
        </authorList>
    </citation>
    <scope>NUCLEOTIDE SEQUENCE [LARGE SCALE GENOMIC DNA]</scope>
    <source>
        <strain evidence="2 3">KCTC 19937</strain>
    </source>
</reference>
<keyword evidence="1" id="KW-0812">Transmembrane</keyword>
<evidence type="ECO:0008006" key="4">
    <source>
        <dbReference type="Google" id="ProtNLM"/>
    </source>
</evidence>
<dbReference type="EMBL" id="AVPK01000015">
    <property type="protein sequence ID" value="KGN36142.1"/>
    <property type="molecule type" value="Genomic_DNA"/>
</dbReference>
<proteinExistence type="predicted"/>
<gene>
    <name evidence="2" type="ORF">N803_06110</name>
</gene>
<dbReference type="Pfam" id="PF09490">
    <property type="entry name" value="CbtA"/>
    <property type="match status" value="1"/>
</dbReference>
<feature type="transmembrane region" description="Helical" evidence="1">
    <location>
        <begin position="189"/>
        <end position="211"/>
    </location>
</feature>
<accession>A0A0A0JJB9</accession>
<evidence type="ECO:0000313" key="3">
    <source>
        <dbReference type="Proteomes" id="UP000030011"/>
    </source>
</evidence>
<name>A0A0A0JJB9_9MICO</name>
<dbReference type="eggNOG" id="COG5446">
    <property type="taxonomic scope" value="Bacteria"/>
</dbReference>
<evidence type="ECO:0000313" key="2">
    <source>
        <dbReference type="EMBL" id="KGN36142.1"/>
    </source>
</evidence>
<keyword evidence="3" id="KW-1185">Reference proteome</keyword>
<protein>
    <recommendedName>
        <fullName evidence="4">Cobalt transporter</fullName>
    </recommendedName>
</protein>
<dbReference type="InterPro" id="IPR012666">
    <property type="entry name" value="CbtA_put"/>
</dbReference>
<evidence type="ECO:0000256" key="1">
    <source>
        <dbReference type="SAM" id="Phobius"/>
    </source>
</evidence>
<organism evidence="2 3">
    <name type="scientific">Knoellia subterranea KCTC 19937</name>
    <dbReference type="NCBI Taxonomy" id="1385521"/>
    <lineage>
        <taxon>Bacteria</taxon>
        <taxon>Bacillati</taxon>
        <taxon>Actinomycetota</taxon>
        <taxon>Actinomycetes</taxon>
        <taxon>Micrococcales</taxon>
        <taxon>Intrasporangiaceae</taxon>
        <taxon>Knoellia</taxon>
    </lineage>
</organism>
<dbReference type="RefSeq" id="WP_035907318.1">
    <property type="nucleotide sequence ID" value="NZ_AVPK01000015.1"/>
</dbReference>
<dbReference type="Proteomes" id="UP000030011">
    <property type="component" value="Unassembled WGS sequence"/>
</dbReference>
<sequence length="276" mass="28604">MINFGSVLRRGLEAGVAAGLASALVIWLFVEPVIRKALVIEERRGASGGHGGHAGHSALFTVPAAPGHVPAHGGDLVTRTQQVVGGAVTSMLVGIAFGVIFAVVFAKARHRLAPHSDFWRSMVLAAIGFGAVTLLPAIVIPANPPAVGDPATVTQRTWLYVLALLLGVAIALTVPMLDRLLARRGFLDGARWSVDVLVTVLAVVAVVVVLPGSPDSVPEDVPAALLWDFRVASLAQLATMWVVLGAVFGLLMERSTGASARTADTAGERELTSVGA</sequence>
<feature type="transmembrane region" description="Helical" evidence="1">
    <location>
        <begin position="83"/>
        <end position="106"/>
    </location>
</feature>
<keyword evidence="1" id="KW-0472">Membrane</keyword>
<dbReference type="AlphaFoldDB" id="A0A0A0JJB9"/>
<dbReference type="STRING" id="1385521.N803_06110"/>
<comment type="caution">
    <text evidence="2">The sequence shown here is derived from an EMBL/GenBank/DDBJ whole genome shotgun (WGS) entry which is preliminary data.</text>
</comment>
<feature type="transmembrane region" description="Helical" evidence="1">
    <location>
        <begin position="12"/>
        <end position="30"/>
    </location>
</feature>
<dbReference type="OrthoDB" id="6851830at2"/>